<dbReference type="AlphaFoldDB" id="A0A160P728"/>
<evidence type="ECO:0000259" key="9">
    <source>
        <dbReference type="Pfam" id="PF00962"/>
    </source>
</evidence>
<proteinExistence type="inferred from homology"/>
<accession>A0A160P728</accession>
<gene>
    <name evidence="10" type="ORF">SLA_6137</name>
</gene>
<evidence type="ECO:0000256" key="4">
    <source>
        <dbReference type="ARBA" id="ARBA00022723"/>
    </source>
</evidence>
<dbReference type="InterPro" id="IPR006330">
    <property type="entry name" value="Ado/ade_deaminase"/>
</dbReference>
<dbReference type="EC" id="3.5.4.4" evidence="3"/>
<protein>
    <recommendedName>
        <fullName evidence="3">adenosine deaminase</fullName>
        <ecNumber evidence="3">3.5.4.4</ecNumber>
    </recommendedName>
</protein>
<feature type="region of interest" description="Disordered" evidence="7">
    <location>
        <begin position="54"/>
        <end position="79"/>
    </location>
</feature>
<organism evidence="10 11">
    <name type="scientific">Streptomyces laurentii</name>
    <dbReference type="NCBI Taxonomy" id="39478"/>
    <lineage>
        <taxon>Bacteria</taxon>
        <taxon>Bacillati</taxon>
        <taxon>Actinomycetota</taxon>
        <taxon>Actinomycetes</taxon>
        <taxon>Kitasatosporales</taxon>
        <taxon>Streptomycetaceae</taxon>
        <taxon>Streptomyces</taxon>
    </lineage>
</organism>
<evidence type="ECO:0000256" key="6">
    <source>
        <dbReference type="ARBA" id="ARBA00022833"/>
    </source>
</evidence>
<evidence type="ECO:0000256" key="7">
    <source>
        <dbReference type="SAM" id="MobiDB-lite"/>
    </source>
</evidence>
<keyword evidence="5" id="KW-0378">Hydrolase</keyword>
<dbReference type="GO" id="GO:0046872">
    <property type="term" value="F:metal ion binding"/>
    <property type="evidence" value="ECO:0007669"/>
    <property type="project" value="UniProtKB-KW"/>
</dbReference>
<dbReference type="GO" id="GO:0046103">
    <property type="term" value="P:inosine biosynthetic process"/>
    <property type="evidence" value="ECO:0007669"/>
    <property type="project" value="TreeGrafter"/>
</dbReference>
<keyword evidence="6" id="KW-0862">Zinc</keyword>
<dbReference type="InterPro" id="IPR001365">
    <property type="entry name" value="A_deaminase_dom"/>
</dbReference>
<keyword evidence="8" id="KW-0732">Signal</keyword>
<dbReference type="SUPFAM" id="SSF51556">
    <property type="entry name" value="Metallo-dependent hydrolases"/>
    <property type="match status" value="1"/>
</dbReference>
<dbReference type="InterPro" id="IPR032466">
    <property type="entry name" value="Metal_Hydrolase"/>
</dbReference>
<sequence length="560" mass="60555">MTPSPLDRPTGRRTPRTAGALAALAALCVLPAPAAVAAPAAPAAPAVPGALAAPAPGAPAVPAAAPASPAVPSTPGETGAEARLAALRGRPEALRRFFAALPKGGELHNHLSGAVTTEYLIELAAEDGLCVELATGKAVRPPCGPGTRAAADARTDPELRTMLLRAWSMEDFPAGQSGHDHFFDTFDKFGEVTASHRGKMLASVADGIARQNQFYLETMVTPASDASKKLASQVGWDADLAKLHDKLVAGGKLDRVVDQAVQEADESDAEFRRESACGTDRQRPGCGLTIRWISQVSRGSSRERVFTQMATAMRLEERDPRFVAVNLVQPEDWDSSLENYSLQMRMLKYLKSVYPKAHITLHSGELWPGLVKPEHLTFHIRDAVDVAGAQRIGHGVDLVHETGWQRLTGTMAQREIAVEVPFTSNAQILGVKGDDHAFVRYRERGVPVVLATDDPGVSRIDITHEYQYAAETYRLGYRDLKDMARASLEYAFLPGTSLWQGNPTRDGYRQARACRSEDPGNAYPGKACKRLLDGSAKARLQWDQEAAFVAFEKWAATGRR</sequence>
<evidence type="ECO:0000256" key="8">
    <source>
        <dbReference type="SAM" id="SignalP"/>
    </source>
</evidence>
<evidence type="ECO:0000256" key="2">
    <source>
        <dbReference type="ARBA" id="ARBA00006676"/>
    </source>
</evidence>
<dbReference type="KEGG" id="slau:SLA_6137"/>
<feature type="domain" description="Adenosine deaminase" evidence="9">
    <location>
        <begin position="180"/>
        <end position="494"/>
    </location>
</feature>
<reference evidence="10 11" key="1">
    <citation type="journal article" date="2016" name="Genome Announc.">
        <title>Complete Genome Sequence of Thiostrepton-Producing Streptomyces laurentii ATCC 31255.</title>
        <authorList>
            <person name="Doi K."/>
            <person name="Fujino Y."/>
            <person name="Nagayoshi Y."/>
            <person name="Ohshima T."/>
            <person name="Ogata S."/>
        </authorList>
    </citation>
    <scope>NUCLEOTIDE SEQUENCE [LARGE SCALE GENOMIC DNA]</scope>
    <source>
        <strain evidence="10 11">ATCC 31255</strain>
    </source>
</reference>
<dbReference type="EMBL" id="AP017424">
    <property type="protein sequence ID" value="BAU87006.1"/>
    <property type="molecule type" value="Genomic_DNA"/>
</dbReference>
<feature type="chain" id="PRO_5038620328" description="adenosine deaminase" evidence="8">
    <location>
        <begin position="35"/>
        <end position="560"/>
    </location>
</feature>
<evidence type="ECO:0000313" key="11">
    <source>
        <dbReference type="Proteomes" id="UP000217676"/>
    </source>
</evidence>
<evidence type="ECO:0000256" key="3">
    <source>
        <dbReference type="ARBA" id="ARBA00012784"/>
    </source>
</evidence>
<dbReference type="PANTHER" id="PTHR11409">
    <property type="entry name" value="ADENOSINE DEAMINASE"/>
    <property type="match status" value="1"/>
</dbReference>
<name>A0A160P728_STRLU</name>
<dbReference type="Gene3D" id="3.20.20.140">
    <property type="entry name" value="Metal-dependent hydrolases"/>
    <property type="match status" value="1"/>
</dbReference>
<comment type="similarity">
    <text evidence="2">Belongs to the metallo-dependent hydrolases superfamily. Adenosine and AMP deaminases family.</text>
</comment>
<dbReference type="PANTHER" id="PTHR11409:SF43">
    <property type="entry name" value="ADENOSINE DEAMINASE"/>
    <property type="match status" value="1"/>
</dbReference>
<dbReference type="GO" id="GO:0043103">
    <property type="term" value="P:hypoxanthine salvage"/>
    <property type="evidence" value="ECO:0007669"/>
    <property type="project" value="TreeGrafter"/>
</dbReference>
<dbReference type="GO" id="GO:0006154">
    <property type="term" value="P:adenosine catabolic process"/>
    <property type="evidence" value="ECO:0007669"/>
    <property type="project" value="TreeGrafter"/>
</dbReference>
<dbReference type="Pfam" id="PF00962">
    <property type="entry name" value="A_deaminase"/>
    <property type="match status" value="1"/>
</dbReference>
<dbReference type="GO" id="GO:0004000">
    <property type="term" value="F:adenosine deaminase activity"/>
    <property type="evidence" value="ECO:0007669"/>
    <property type="project" value="UniProtKB-ARBA"/>
</dbReference>
<evidence type="ECO:0000313" key="10">
    <source>
        <dbReference type="EMBL" id="BAU87006.1"/>
    </source>
</evidence>
<evidence type="ECO:0000256" key="1">
    <source>
        <dbReference type="ARBA" id="ARBA00001947"/>
    </source>
</evidence>
<comment type="cofactor">
    <cofactor evidence="1">
        <name>Zn(2+)</name>
        <dbReference type="ChEBI" id="CHEBI:29105"/>
    </cofactor>
</comment>
<evidence type="ECO:0000256" key="5">
    <source>
        <dbReference type="ARBA" id="ARBA00022801"/>
    </source>
</evidence>
<keyword evidence="11" id="KW-1185">Reference proteome</keyword>
<keyword evidence="4" id="KW-0479">Metal-binding</keyword>
<feature type="signal peptide" evidence="8">
    <location>
        <begin position="1"/>
        <end position="34"/>
    </location>
</feature>
<dbReference type="GO" id="GO:0005829">
    <property type="term" value="C:cytosol"/>
    <property type="evidence" value="ECO:0007669"/>
    <property type="project" value="TreeGrafter"/>
</dbReference>
<dbReference type="Proteomes" id="UP000217676">
    <property type="component" value="Chromosome"/>
</dbReference>